<comment type="caution">
    <text evidence="3">The sequence shown here is derived from an EMBL/GenBank/DDBJ whole genome shotgun (WGS) entry which is preliminary data.</text>
</comment>
<evidence type="ECO:0000256" key="1">
    <source>
        <dbReference type="RuleBase" id="RU003694"/>
    </source>
</evidence>
<dbReference type="InterPro" id="IPR020841">
    <property type="entry name" value="PKS_Beta-ketoAc_synthase_dom"/>
</dbReference>
<comment type="similarity">
    <text evidence="1">Belongs to the thiolase-like superfamily. Beta-ketoacyl-ACP synthases family.</text>
</comment>
<dbReference type="GO" id="GO:0004312">
    <property type="term" value="F:fatty acid synthase activity"/>
    <property type="evidence" value="ECO:0007669"/>
    <property type="project" value="TreeGrafter"/>
</dbReference>
<name>A0AAN8RFA4_9PEZI</name>
<dbReference type="CDD" id="cd00833">
    <property type="entry name" value="PKS"/>
    <property type="match status" value="1"/>
</dbReference>
<dbReference type="PROSITE" id="PS52004">
    <property type="entry name" value="KS3_2"/>
    <property type="match status" value="1"/>
</dbReference>
<dbReference type="SUPFAM" id="SSF53901">
    <property type="entry name" value="Thiolase-like"/>
    <property type="match status" value="2"/>
</dbReference>
<dbReference type="InterPro" id="IPR014031">
    <property type="entry name" value="Ketoacyl_synth_C"/>
</dbReference>
<evidence type="ECO:0000259" key="2">
    <source>
        <dbReference type="PROSITE" id="PS52004"/>
    </source>
</evidence>
<gene>
    <name evidence="3" type="ORF">TWF718_004131</name>
</gene>
<keyword evidence="1" id="KW-0808">Transferase</keyword>
<dbReference type="InterPro" id="IPR014030">
    <property type="entry name" value="Ketoacyl_synth_N"/>
</dbReference>
<dbReference type="AlphaFoldDB" id="A0AAN8RFA4"/>
<keyword evidence="4" id="KW-1185">Reference proteome</keyword>
<dbReference type="Proteomes" id="UP001313282">
    <property type="component" value="Unassembled WGS sequence"/>
</dbReference>
<dbReference type="GO" id="GO:0006633">
    <property type="term" value="P:fatty acid biosynthetic process"/>
    <property type="evidence" value="ECO:0007669"/>
    <property type="project" value="TreeGrafter"/>
</dbReference>
<organism evidence="3 4">
    <name type="scientific">Orbilia javanica</name>
    <dbReference type="NCBI Taxonomy" id="47235"/>
    <lineage>
        <taxon>Eukaryota</taxon>
        <taxon>Fungi</taxon>
        <taxon>Dikarya</taxon>
        <taxon>Ascomycota</taxon>
        <taxon>Pezizomycotina</taxon>
        <taxon>Orbiliomycetes</taxon>
        <taxon>Orbiliales</taxon>
        <taxon>Orbiliaceae</taxon>
        <taxon>Orbilia</taxon>
    </lineage>
</organism>
<dbReference type="Pfam" id="PF00109">
    <property type="entry name" value="ketoacyl-synt"/>
    <property type="match status" value="1"/>
</dbReference>
<feature type="domain" description="Ketosynthase family 3 (KS3)" evidence="2">
    <location>
        <begin position="1"/>
        <end position="244"/>
    </location>
</feature>
<evidence type="ECO:0000313" key="3">
    <source>
        <dbReference type="EMBL" id="KAK6350951.1"/>
    </source>
</evidence>
<dbReference type="SMART" id="SM00825">
    <property type="entry name" value="PKS_KS"/>
    <property type="match status" value="1"/>
</dbReference>
<proteinExistence type="inferred from homology"/>
<dbReference type="InterPro" id="IPR050091">
    <property type="entry name" value="PKS_NRPS_Biosynth_Enz"/>
</dbReference>
<dbReference type="GO" id="GO:0044550">
    <property type="term" value="P:secondary metabolite biosynthetic process"/>
    <property type="evidence" value="ECO:0007669"/>
    <property type="project" value="TreeGrafter"/>
</dbReference>
<evidence type="ECO:0000313" key="4">
    <source>
        <dbReference type="Proteomes" id="UP001313282"/>
    </source>
</evidence>
<protein>
    <recommendedName>
        <fullName evidence="2">Ketosynthase family 3 (KS3) domain-containing protein</fullName>
    </recommendedName>
</protein>
<dbReference type="EMBL" id="JAVHNR010000002">
    <property type="protein sequence ID" value="KAK6350951.1"/>
    <property type="molecule type" value="Genomic_DNA"/>
</dbReference>
<dbReference type="Pfam" id="PF02801">
    <property type="entry name" value="Ketoacyl-synt_C"/>
    <property type="match status" value="1"/>
</dbReference>
<accession>A0AAN8RFA4</accession>
<dbReference type="Pfam" id="PF16197">
    <property type="entry name" value="KAsynt_C_assoc"/>
    <property type="match status" value="1"/>
</dbReference>
<dbReference type="Gene3D" id="3.40.47.10">
    <property type="match status" value="1"/>
</dbReference>
<sequence>MDPQQRLLLETTYHAIENDLAYQLLRSGETDMGNVAGTNLMHTPDLFIYLDNMGFLSPNNRCHNFDSRANGYARAEGSGVLLIKRVSDAIRDGNTIQAIICASGSSSNGYTPGITQPNGDSQLALIRDKYERVGLSMKPVRYFEAHGASTSLGDPIESHVVGAAFRAASSSAGRTIYSMTILILERGIIPPIAGLVQLNPAIDDSYYRLKFPTEATPWPTYGLRRVSLNSFGFGGTNAHVVIDDGLGFLSEFKGT</sequence>
<dbReference type="InterPro" id="IPR032821">
    <property type="entry name" value="PKS_assoc"/>
</dbReference>
<dbReference type="InterPro" id="IPR016039">
    <property type="entry name" value="Thiolase-like"/>
</dbReference>
<dbReference type="PANTHER" id="PTHR43775:SF29">
    <property type="entry name" value="ASPERFURANONE POLYKETIDE SYNTHASE AFOG-RELATED"/>
    <property type="match status" value="1"/>
</dbReference>
<reference evidence="3 4" key="1">
    <citation type="submission" date="2019-10" db="EMBL/GenBank/DDBJ databases">
        <authorList>
            <person name="Palmer J.M."/>
        </authorList>
    </citation>
    <scope>NUCLEOTIDE SEQUENCE [LARGE SCALE GENOMIC DNA]</scope>
    <source>
        <strain evidence="3 4">TWF718</strain>
    </source>
</reference>
<dbReference type="PANTHER" id="PTHR43775">
    <property type="entry name" value="FATTY ACID SYNTHASE"/>
    <property type="match status" value="1"/>
</dbReference>